<feature type="binding site" description="in other chain" evidence="8">
    <location>
        <begin position="22"/>
        <end position="24"/>
    </location>
    <ligand>
        <name>FMN</name>
        <dbReference type="ChEBI" id="CHEBI:58210"/>
        <note>ligand shared between dimeric partners</note>
    </ligand>
</feature>
<dbReference type="InterPro" id="IPR029479">
    <property type="entry name" value="Nitroreductase"/>
</dbReference>
<dbReference type="SUPFAM" id="SSF55469">
    <property type="entry name" value="FMN-dependent nitroreductase-like"/>
    <property type="match status" value="1"/>
</dbReference>
<evidence type="ECO:0000256" key="4">
    <source>
        <dbReference type="ARBA" id="ARBA00022857"/>
    </source>
</evidence>
<evidence type="ECO:0000256" key="7">
    <source>
        <dbReference type="PIRNR" id="PIRNR000232"/>
    </source>
</evidence>
<comment type="cofactor">
    <cofactor evidence="8">
        <name>FMN</name>
        <dbReference type="ChEBI" id="CHEBI:58210"/>
    </cofactor>
    <text evidence="8">Binds 1 FMN per subunit.</text>
</comment>
<keyword evidence="4 7" id="KW-0521">NADP</keyword>
<dbReference type="InterPro" id="IPR052530">
    <property type="entry name" value="NAD(P)H_nitroreductase"/>
</dbReference>
<dbReference type="PIRSF" id="PIRSF000232">
    <property type="entry name" value="YdjA"/>
    <property type="match status" value="1"/>
</dbReference>
<proteinExistence type="inferred from homology"/>
<sequence>MNDEQVSPTAWATCINELVRARRSIQPVQFVPDKQVPDEVVQQLLENANWAPTHKRTEPWRFVVFSGEGRRKLAEFQAELYRQQAGPNFDEKKYQKLLHNPMRSSHVIAIGLKRHFVLPEEEEVAAVACAVQNLHLTATAYGLGGYWGSGGITYMEEAKPFFGLAPEDKLLGFFYLGYVQTEPGSNIRKPIADKVTWVTE</sequence>
<dbReference type="RefSeq" id="WP_059067214.1">
    <property type="nucleotide sequence ID" value="NZ_LNAL01000003.1"/>
</dbReference>
<evidence type="ECO:0000256" key="8">
    <source>
        <dbReference type="PIRSR" id="PIRSR000232-1"/>
    </source>
</evidence>
<evidence type="ECO:0000256" key="3">
    <source>
        <dbReference type="ARBA" id="ARBA00022643"/>
    </source>
</evidence>
<evidence type="ECO:0000256" key="5">
    <source>
        <dbReference type="ARBA" id="ARBA00023002"/>
    </source>
</evidence>
<keyword evidence="11" id="KW-1185">Reference proteome</keyword>
<keyword evidence="6 7" id="KW-0520">NAD</keyword>
<feature type="binding site" description="in other chain" evidence="8">
    <location>
        <begin position="147"/>
        <end position="149"/>
    </location>
    <ligand>
        <name>FMN</name>
        <dbReference type="ChEBI" id="CHEBI:58210"/>
        <note>ligand shared between dimeric partners</note>
    </ligand>
</feature>
<comment type="caution">
    <text evidence="10">The sequence shown here is derived from an EMBL/GenBank/DDBJ whole genome shotgun (WGS) entry which is preliminary data.</text>
</comment>
<reference evidence="10 11" key="1">
    <citation type="submission" date="2015-11" db="EMBL/GenBank/DDBJ databases">
        <title>Solirubrum puertoriconensis gen. nov. an environmental bacteria isolated in Puerto Rico.</title>
        <authorList>
            <person name="Cuebas-Irizarry M.F."/>
            <person name="Montalvo-Rodriguez R."/>
        </authorList>
    </citation>
    <scope>NUCLEOTIDE SEQUENCE [LARGE SCALE GENOMIC DNA]</scope>
    <source>
        <strain evidence="10 11">MC1A</strain>
    </source>
</reference>
<dbReference type="InterPro" id="IPR026021">
    <property type="entry name" value="YdjA-like"/>
</dbReference>
<evidence type="ECO:0000256" key="6">
    <source>
        <dbReference type="ARBA" id="ARBA00023027"/>
    </source>
</evidence>
<keyword evidence="5 7" id="KW-0560">Oxidoreductase</keyword>
<feature type="binding site" evidence="8">
    <location>
        <position position="54"/>
    </location>
    <ligand>
        <name>FMN</name>
        <dbReference type="ChEBI" id="CHEBI:58210"/>
        <note>ligand shared between dimeric partners</note>
    </ligand>
</feature>
<dbReference type="OrthoDB" id="9804207at2"/>
<evidence type="ECO:0000313" key="11">
    <source>
        <dbReference type="Proteomes" id="UP000054223"/>
    </source>
</evidence>
<protein>
    <recommendedName>
        <fullName evidence="7">Putative NAD(P)H nitroreductase</fullName>
        <ecNumber evidence="7">1.-.-.-</ecNumber>
    </recommendedName>
</protein>
<dbReference type="InterPro" id="IPR000415">
    <property type="entry name" value="Nitroreductase-like"/>
</dbReference>
<dbReference type="PANTHER" id="PTHR43821:SF1">
    <property type="entry name" value="NAD(P)H NITROREDUCTASE YDJA-RELATED"/>
    <property type="match status" value="1"/>
</dbReference>
<dbReference type="EC" id="1.-.-.-" evidence="7"/>
<dbReference type="CDD" id="cd02135">
    <property type="entry name" value="YdjA-like"/>
    <property type="match status" value="1"/>
</dbReference>
<dbReference type="Pfam" id="PF00881">
    <property type="entry name" value="Nitroreductase"/>
    <property type="match status" value="1"/>
</dbReference>
<evidence type="ECO:0000313" key="10">
    <source>
        <dbReference type="EMBL" id="KUG09349.1"/>
    </source>
</evidence>
<evidence type="ECO:0000256" key="2">
    <source>
        <dbReference type="ARBA" id="ARBA00022630"/>
    </source>
</evidence>
<dbReference type="AlphaFoldDB" id="A0A9X0HNT0"/>
<organism evidence="10 11">
    <name type="scientific">Solirubrum puertoriconensis</name>
    <dbReference type="NCBI Taxonomy" id="1751427"/>
    <lineage>
        <taxon>Bacteria</taxon>
        <taxon>Pseudomonadati</taxon>
        <taxon>Bacteroidota</taxon>
        <taxon>Cytophagia</taxon>
        <taxon>Cytophagales</taxon>
    </lineage>
</organism>
<accession>A0A9X0HNT0</accession>
<comment type="similarity">
    <text evidence="1 7">Belongs to the nitroreductase family.</text>
</comment>
<name>A0A9X0HNT0_SOLP1</name>
<dbReference type="EMBL" id="LNAL01000003">
    <property type="protein sequence ID" value="KUG09349.1"/>
    <property type="molecule type" value="Genomic_DNA"/>
</dbReference>
<feature type="domain" description="Nitroreductase" evidence="9">
    <location>
        <begin position="19"/>
        <end position="178"/>
    </location>
</feature>
<evidence type="ECO:0000259" key="9">
    <source>
        <dbReference type="Pfam" id="PF00881"/>
    </source>
</evidence>
<dbReference type="PANTHER" id="PTHR43821">
    <property type="entry name" value="NAD(P)H NITROREDUCTASE YDJA-RELATED"/>
    <property type="match status" value="1"/>
</dbReference>
<dbReference type="Gene3D" id="3.40.109.10">
    <property type="entry name" value="NADH Oxidase"/>
    <property type="match status" value="1"/>
</dbReference>
<keyword evidence="3 7" id="KW-0288">FMN</keyword>
<dbReference type="GO" id="GO:0016491">
    <property type="term" value="F:oxidoreductase activity"/>
    <property type="evidence" value="ECO:0007669"/>
    <property type="project" value="UniProtKB-UniRule"/>
</dbReference>
<keyword evidence="2 7" id="KW-0285">Flavoprotein</keyword>
<gene>
    <name evidence="10" type="ORF">ASU33_16585</name>
</gene>
<evidence type="ECO:0000256" key="1">
    <source>
        <dbReference type="ARBA" id="ARBA00007118"/>
    </source>
</evidence>
<dbReference type="Proteomes" id="UP000054223">
    <property type="component" value="Unassembled WGS sequence"/>
</dbReference>